<evidence type="ECO:0000256" key="1">
    <source>
        <dbReference type="SAM" id="MobiDB-lite"/>
    </source>
</evidence>
<accession>A0A7J7JAG6</accession>
<keyword evidence="4" id="KW-1185">Reference proteome</keyword>
<name>A0A7J7JAG6_BUGNE</name>
<dbReference type="Proteomes" id="UP000593567">
    <property type="component" value="Unassembled WGS sequence"/>
</dbReference>
<proteinExistence type="predicted"/>
<reference evidence="3" key="1">
    <citation type="submission" date="2020-06" db="EMBL/GenBank/DDBJ databases">
        <title>Draft genome of Bugula neritina, a colonial animal packing powerful symbionts and potential medicines.</title>
        <authorList>
            <person name="Rayko M."/>
        </authorList>
    </citation>
    <scope>NUCLEOTIDE SEQUENCE [LARGE SCALE GENOMIC DNA]</scope>
    <source>
        <strain evidence="3">Kwan_BN1</strain>
    </source>
</reference>
<sequence length="143" mass="14968">MNAADLKLIGLLSGLAVVSVFSSDSVSAEMTFETQITIKCKLDNGSSILTCTYKEDSPFHCCFLMGDSSEISSCIPEAENCSTVGLTEVEPFSRHTASIPVTVSTTRGQSSSTESQTTPSSGQKSATVVPVLVMAAILMAIFG</sequence>
<dbReference type="EMBL" id="VXIV02002826">
    <property type="protein sequence ID" value="KAF6022621.1"/>
    <property type="molecule type" value="Genomic_DNA"/>
</dbReference>
<protein>
    <submittedName>
        <fullName evidence="3">Uncharacterized protein</fullName>
    </submittedName>
</protein>
<comment type="caution">
    <text evidence="3">The sequence shown here is derived from an EMBL/GenBank/DDBJ whole genome shotgun (WGS) entry which is preliminary data.</text>
</comment>
<dbReference type="AlphaFoldDB" id="A0A7J7JAG6"/>
<feature type="chain" id="PRO_5029824411" evidence="2">
    <location>
        <begin position="29"/>
        <end position="143"/>
    </location>
</feature>
<organism evidence="3 4">
    <name type="scientific">Bugula neritina</name>
    <name type="common">Brown bryozoan</name>
    <name type="synonym">Sertularia neritina</name>
    <dbReference type="NCBI Taxonomy" id="10212"/>
    <lineage>
        <taxon>Eukaryota</taxon>
        <taxon>Metazoa</taxon>
        <taxon>Spiralia</taxon>
        <taxon>Lophotrochozoa</taxon>
        <taxon>Bryozoa</taxon>
        <taxon>Gymnolaemata</taxon>
        <taxon>Cheilostomatida</taxon>
        <taxon>Flustrina</taxon>
        <taxon>Buguloidea</taxon>
        <taxon>Bugulidae</taxon>
        <taxon>Bugula</taxon>
    </lineage>
</organism>
<gene>
    <name evidence="3" type="ORF">EB796_019071</name>
</gene>
<feature type="region of interest" description="Disordered" evidence="1">
    <location>
        <begin position="103"/>
        <end position="123"/>
    </location>
</feature>
<feature type="signal peptide" evidence="2">
    <location>
        <begin position="1"/>
        <end position="28"/>
    </location>
</feature>
<evidence type="ECO:0000313" key="3">
    <source>
        <dbReference type="EMBL" id="KAF6022621.1"/>
    </source>
</evidence>
<feature type="compositionally biased region" description="Low complexity" evidence="1">
    <location>
        <begin position="104"/>
        <end position="123"/>
    </location>
</feature>
<evidence type="ECO:0000256" key="2">
    <source>
        <dbReference type="SAM" id="SignalP"/>
    </source>
</evidence>
<evidence type="ECO:0000313" key="4">
    <source>
        <dbReference type="Proteomes" id="UP000593567"/>
    </source>
</evidence>
<keyword evidence="2" id="KW-0732">Signal</keyword>